<protein>
    <submittedName>
        <fullName evidence="1">Uncharacterized protein</fullName>
    </submittedName>
</protein>
<dbReference type="Proteomes" id="UP000681722">
    <property type="component" value="Unassembled WGS sequence"/>
</dbReference>
<dbReference type="Proteomes" id="UP000663829">
    <property type="component" value="Unassembled WGS sequence"/>
</dbReference>
<keyword evidence="3" id="KW-1185">Reference proteome</keyword>
<sequence length="118" mass="13396">MLNLSAALMSHHWRAIAQDIARDGDPQDYEEFEAAKQAFLHIKEESEARIAALAIEKKWKSHFGQEATVGSIAQKGTLMSMIRYPLMNKAQAKEATLHLPQDQTVSQFLDEQKFKVIQ</sequence>
<evidence type="ECO:0000313" key="2">
    <source>
        <dbReference type="EMBL" id="CAF4596698.1"/>
    </source>
</evidence>
<dbReference type="EMBL" id="CAJOBC010126420">
    <property type="protein sequence ID" value="CAF4596698.1"/>
    <property type="molecule type" value="Genomic_DNA"/>
</dbReference>
<comment type="caution">
    <text evidence="1">The sequence shown here is derived from an EMBL/GenBank/DDBJ whole genome shotgun (WGS) entry which is preliminary data.</text>
</comment>
<gene>
    <name evidence="1" type="ORF">GPM918_LOCUS45804</name>
    <name evidence="2" type="ORF">SRO942_LOCUS48704</name>
</gene>
<evidence type="ECO:0000313" key="3">
    <source>
        <dbReference type="Proteomes" id="UP000663829"/>
    </source>
</evidence>
<dbReference type="AlphaFoldDB" id="A0A816F142"/>
<name>A0A816F142_9BILA</name>
<organism evidence="1 3">
    <name type="scientific">Didymodactylos carnosus</name>
    <dbReference type="NCBI Taxonomy" id="1234261"/>
    <lineage>
        <taxon>Eukaryota</taxon>
        <taxon>Metazoa</taxon>
        <taxon>Spiralia</taxon>
        <taxon>Gnathifera</taxon>
        <taxon>Rotifera</taxon>
        <taxon>Eurotatoria</taxon>
        <taxon>Bdelloidea</taxon>
        <taxon>Philodinida</taxon>
        <taxon>Philodinidae</taxon>
        <taxon>Didymodactylos</taxon>
    </lineage>
</organism>
<dbReference type="EMBL" id="CAJNOQ010053972">
    <property type="protein sequence ID" value="CAF1656824.1"/>
    <property type="molecule type" value="Genomic_DNA"/>
</dbReference>
<proteinExistence type="predicted"/>
<evidence type="ECO:0000313" key="1">
    <source>
        <dbReference type="EMBL" id="CAF1656824.1"/>
    </source>
</evidence>
<accession>A0A816F142</accession>
<reference evidence="1" key="1">
    <citation type="submission" date="2021-02" db="EMBL/GenBank/DDBJ databases">
        <authorList>
            <person name="Nowell W R."/>
        </authorList>
    </citation>
    <scope>NUCLEOTIDE SEQUENCE</scope>
</reference>